<feature type="transmembrane region" description="Helical" evidence="11">
    <location>
        <begin position="399"/>
        <end position="419"/>
    </location>
</feature>
<dbReference type="SMART" id="SM00918">
    <property type="entry name" value="Lig_chan-Glu_bd"/>
    <property type="match status" value="1"/>
</dbReference>
<reference evidence="15" key="1">
    <citation type="submission" date="2025-08" db="UniProtKB">
        <authorList>
            <consortium name="Ensembl"/>
        </authorList>
    </citation>
    <scope>IDENTIFICATION</scope>
</reference>
<keyword evidence="6 11" id="KW-0472">Membrane</keyword>
<keyword evidence="12" id="KW-0732">Signal</keyword>
<dbReference type="InterPro" id="IPR019594">
    <property type="entry name" value="Glu/Gly-bd"/>
</dbReference>
<evidence type="ECO:0000256" key="2">
    <source>
        <dbReference type="ARBA" id="ARBA00022448"/>
    </source>
</evidence>
<proteinExistence type="predicted"/>
<dbReference type="GO" id="GO:0016020">
    <property type="term" value="C:membrane"/>
    <property type="evidence" value="ECO:0007669"/>
    <property type="project" value="UniProtKB-SubCell"/>
</dbReference>
<feature type="signal peptide" evidence="12">
    <location>
        <begin position="1"/>
        <end position="17"/>
    </location>
</feature>
<dbReference type="SUPFAM" id="SSF53850">
    <property type="entry name" value="Periplasmic binding protein-like II"/>
    <property type="match status" value="1"/>
</dbReference>
<dbReference type="Proteomes" id="UP000694559">
    <property type="component" value="Unplaced"/>
</dbReference>
<dbReference type="InterPro" id="IPR015683">
    <property type="entry name" value="Ionotropic_Glu_rcpt"/>
</dbReference>
<feature type="chain" id="PRO_5034481026" description="Glutamate receptor" evidence="12">
    <location>
        <begin position="18"/>
        <end position="457"/>
    </location>
</feature>
<feature type="transmembrane region" description="Helical" evidence="11">
    <location>
        <begin position="323"/>
        <end position="341"/>
    </location>
</feature>
<dbReference type="SMART" id="SM00079">
    <property type="entry name" value="PBPe"/>
    <property type="match status" value="1"/>
</dbReference>
<evidence type="ECO:0008006" key="17">
    <source>
        <dbReference type="Google" id="ProtNLM"/>
    </source>
</evidence>
<evidence type="ECO:0000259" key="13">
    <source>
        <dbReference type="SMART" id="SM00079"/>
    </source>
</evidence>
<keyword evidence="8" id="KW-0325">Glycoprotein</keyword>
<accession>A0A8C6XJ29</accession>
<dbReference type="Ensembl" id="ENSNNAT00000015465.1">
    <property type="protein sequence ID" value="ENSNNAP00000014745.1"/>
    <property type="gene ID" value="ENSNNAG00000009929.1"/>
</dbReference>
<evidence type="ECO:0000256" key="11">
    <source>
        <dbReference type="SAM" id="Phobius"/>
    </source>
</evidence>
<evidence type="ECO:0000313" key="16">
    <source>
        <dbReference type="Proteomes" id="UP000694559"/>
    </source>
</evidence>
<feature type="domain" description="Ionotropic glutamate receptor C-terminal" evidence="13">
    <location>
        <begin position="55"/>
        <end position="381"/>
    </location>
</feature>
<dbReference type="CDD" id="cd13685">
    <property type="entry name" value="PBP2_iGluR_non_NMDA_like"/>
    <property type="match status" value="1"/>
</dbReference>
<keyword evidence="5" id="KW-0406">Ion transport</keyword>
<feature type="domain" description="Ionotropic glutamate receptor L-glutamate and glycine-binding" evidence="14">
    <location>
        <begin position="65"/>
        <end position="121"/>
    </location>
</feature>
<evidence type="ECO:0000256" key="9">
    <source>
        <dbReference type="ARBA" id="ARBA00023286"/>
    </source>
</evidence>
<evidence type="ECO:0000313" key="15">
    <source>
        <dbReference type="Ensembl" id="ENSNNAP00000014745.1"/>
    </source>
</evidence>
<evidence type="ECO:0000256" key="1">
    <source>
        <dbReference type="ARBA" id="ARBA00004141"/>
    </source>
</evidence>
<evidence type="ECO:0000256" key="12">
    <source>
        <dbReference type="SAM" id="SignalP"/>
    </source>
</evidence>
<dbReference type="Pfam" id="PF00060">
    <property type="entry name" value="Lig_chan"/>
    <property type="match status" value="1"/>
</dbReference>
<dbReference type="GeneTree" id="ENSGT00940000163942"/>
<keyword evidence="7" id="KW-0675">Receptor</keyword>
<dbReference type="Gene3D" id="3.40.190.10">
    <property type="entry name" value="Periplasmic binding protein-like II"/>
    <property type="match status" value="3"/>
</dbReference>
<feature type="transmembrane region" description="Helical" evidence="11">
    <location>
        <begin position="212"/>
        <end position="233"/>
    </location>
</feature>
<keyword evidence="9" id="KW-1071">Ligand-gated ion channel</keyword>
<evidence type="ECO:0000256" key="3">
    <source>
        <dbReference type="ARBA" id="ARBA00022692"/>
    </source>
</evidence>
<dbReference type="PANTHER" id="PTHR18966">
    <property type="entry name" value="IONOTROPIC GLUTAMATE RECEPTOR"/>
    <property type="match status" value="1"/>
</dbReference>
<organism evidence="15 16">
    <name type="scientific">Naja naja</name>
    <name type="common">Indian cobra</name>
    <dbReference type="NCBI Taxonomy" id="35670"/>
    <lineage>
        <taxon>Eukaryota</taxon>
        <taxon>Metazoa</taxon>
        <taxon>Chordata</taxon>
        <taxon>Craniata</taxon>
        <taxon>Vertebrata</taxon>
        <taxon>Euteleostomi</taxon>
        <taxon>Lepidosauria</taxon>
        <taxon>Squamata</taxon>
        <taxon>Bifurcata</taxon>
        <taxon>Unidentata</taxon>
        <taxon>Episquamata</taxon>
        <taxon>Toxicofera</taxon>
        <taxon>Serpentes</taxon>
        <taxon>Colubroidea</taxon>
        <taxon>Elapidae</taxon>
        <taxon>Elapinae</taxon>
        <taxon>Naja</taxon>
    </lineage>
</organism>
<name>A0A8C6XJ29_NAJNA</name>
<feature type="transmembrane region" description="Helical" evidence="11">
    <location>
        <begin position="179"/>
        <end position="200"/>
    </location>
</feature>
<dbReference type="FunFam" id="3.40.190.10:FF:000364">
    <property type="entry name" value="Si:dkey-183j2.10"/>
    <property type="match status" value="1"/>
</dbReference>
<evidence type="ECO:0000256" key="5">
    <source>
        <dbReference type="ARBA" id="ARBA00023065"/>
    </source>
</evidence>
<reference evidence="15" key="2">
    <citation type="submission" date="2025-09" db="UniProtKB">
        <authorList>
            <consortium name="Ensembl"/>
        </authorList>
    </citation>
    <scope>IDENTIFICATION</scope>
</reference>
<evidence type="ECO:0000256" key="10">
    <source>
        <dbReference type="ARBA" id="ARBA00023303"/>
    </source>
</evidence>
<keyword evidence="3 11" id="KW-0812">Transmembrane</keyword>
<comment type="subcellular location">
    <subcellularLocation>
        <location evidence="1">Membrane</location>
        <topology evidence="1">Multi-pass membrane protein</topology>
    </subcellularLocation>
</comment>
<dbReference type="AlphaFoldDB" id="A0A8C6XJ29"/>
<evidence type="ECO:0000256" key="4">
    <source>
        <dbReference type="ARBA" id="ARBA00022989"/>
    </source>
</evidence>
<dbReference type="GO" id="GO:0015276">
    <property type="term" value="F:ligand-gated monoatomic ion channel activity"/>
    <property type="evidence" value="ECO:0007669"/>
    <property type="project" value="InterPro"/>
</dbReference>
<keyword evidence="4 11" id="KW-1133">Transmembrane helix</keyword>
<dbReference type="Pfam" id="PF10613">
    <property type="entry name" value="Lig_chan-Glu_bd"/>
    <property type="match status" value="1"/>
</dbReference>
<keyword evidence="2" id="KW-0813">Transport</keyword>
<sequence>CACVIVFLFFLIYAANFLKCFCPQDSVSLGAGSKDVPMIYVTTILVRSSGGIQNVLLLVLLLEDPYVMVRGPELEGYCIDLLEKLSDMLHFKYKVSIVKDGKYGTLGSNGSWSGMIGEVVRKEADLAVASLTITSVREDVVDFTQPFLHTGIGILLQKEAALEEASLFHFLTPFTKETWAGILLAYLLSIPTCLPLGTIPQPRSLSVRVISAIWWLFGIVVLAAYIAGFSFVLESATDHISIQDFEDLVKQKQLEFGTMEGSSTLQYFKNSKSRVQQLVYESMIKKDSVLTKNYQEAIQRVGFQLRLHRRIHFKIWRGRHCNLIRCLCYLCAVPQIITPILKFSKVEKHCGSPWTNKLSVAILKLGESGELDYLRSKWWESSCSHEDHDKWSPLKPQTLGGIFLLLALGLVSGMLVAVIELSKQSKKSCCSVFTKELSQRFHTQENKRQENAEKSKA</sequence>
<evidence type="ECO:0000256" key="6">
    <source>
        <dbReference type="ARBA" id="ARBA00023136"/>
    </source>
</evidence>
<dbReference type="OMA" id="YEHMERK"/>
<keyword evidence="16" id="KW-1185">Reference proteome</keyword>
<evidence type="ECO:0000259" key="14">
    <source>
        <dbReference type="SMART" id="SM00918"/>
    </source>
</evidence>
<dbReference type="OrthoDB" id="5984008at2759"/>
<evidence type="ECO:0000256" key="8">
    <source>
        <dbReference type="ARBA" id="ARBA00023180"/>
    </source>
</evidence>
<dbReference type="InterPro" id="IPR001320">
    <property type="entry name" value="Iontro_rcpt_C"/>
</dbReference>
<protein>
    <recommendedName>
        <fullName evidence="17">Glutamate receptor</fullName>
    </recommendedName>
</protein>
<feature type="transmembrane region" description="Helical" evidence="11">
    <location>
        <begin position="38"/>
        <end position="62"/>
    </location>
</feature>
<evidence type="ECO:0000256" key="7">
    <source>
        <dbReference type="ARBA" id="ARBA00023170"/>
    </source>
</evidence>
<keyword evidence="10" id="KW-0407">Ion channel</keyword>